<protein>
    <recommendedName>
        <fullName evidence="1">DUF427 domain-containing protein</fullName>
    </recommendedName>
</protein>
<dbReference type="InterPro" id="IPR007361">
    <property type="entry name" value="DUF427"/>
</dbReference>
<organism evidence="2">
    <name type="scientific">bioreactor metagenome</name>
    <dbReference type="NCBI Taxonomy" id="1076179"/>
    <lineage>
        <taxon>unclassified sequences</taxon>
        <taxon>metagenomes</taxon>
        <taxon>ecological metagenomes</taxon>
    </lineage>
</organism>
<sequence length="125" mass="14017">MIAHPHDPFKRIDCLRSTRHVVVRHGDVVLADTRRATLLFETGLRLRYYIPPEDVATDLLEPTDSHTVCAYKGRASYWSARIGGEVLPDVAWAYEDPLPDAVPVRGLVAFYTEQLDVTVDDVVVG</sequence>
<feature type="domain" description="DUF427" evidence="1">
    <location>
        <begin position="21"/>
        <end position="113"/>
    </location>
</feature>
<name>A0A644YDX2_9ZZZZ</name>
<dbReference type="PANTHER" id="PTHR34310:SF9">
    <property type="entry name" value="BLR5716 PROTEIN"/>
    <property type="match status" value="1"/>
</dbReference>
<dbReference type="AlphaFoldDB" id="A0A644YDX2"/>
<dbReference type="PANTHER" id="PTHR34310">
    <property type="entry name" value="DUF427 DOMAIN PROTEIN (AFU_ORTHOLOGUE AFUA_3G02220)"/>
    <property type="match status" value="1"/>
</dbReference>
<accession>A0A644YDX2</accession>
<comment type="caution">
    <text evidence="2">The sequence shown here is derived from an EMBL/GenBank/DDBJ whole genome shotgun (WGS) entry which is preliminary data.</text>
</comment>
<dbReference type="Gene3D" id="2.170.150.40">
    <property type="entry name" value="Domain of unknown function (DUF427)"/>
    <property type="match status" value="1"/>
</dbReference>
<evidence type="ECO:0000259" key="1">
    <source>
        <dbReference type="Pfam" id="PF04248"/>
    </source>
</evidence>
<dbReference type="Pfam" id="PF04248">
    <property type="entry name" value="NTP_transf_9"/>
    <property type="match status" value="1"/>
</dbReference>
<reference evidence="2" key="1">
    <citation type="submission" date="2019-08" db="EMBL/GenBank/DDBJ databases">
        <authorList>
            <person name="Kucharzyk K."/>
            <person name="Murdoch R.W."/>
            <person name="Higgins S."/>
            <person name="Loffler F."/>
        </authorList>
    </citation>
    <scope>NUCLEOTIDE SEQUENCE</scope>
</reference>
<dbReference type="EMBL" id="VSSQ01004844">
    <property type="protein sequence ID" value="MPM26852.1"/>
    <property type="molecule type" value="Genomic_DNA"/>
</dbReference>
<evidence type="ECO:0000313" key="2">
    <source>
        <dbReference type="EMBL" id="MPM26852.1"/>
    </source>
</evidence>
<proteinExistence type="predicted"/>
<gene>
    <name evidence="2" type="ORF">SDC9_73357</name>
</gene>
<dbReference type="InterPro" id="IPR038694">
    <property type="entry name" value="DUF427_sf"/>
</dbReference>